<evidence type="ECO:0000256" key="1">
    <source>
        <dbReference type="SAM" id="MobiDB-lite"/>
    </source>
</evidence>
<feature type="compositionally biased region" description="Basic residues" evidence="1">
    <location>
        <begin position="1"/>
        <end position="11"/>
    </location>
</feature>
<evidence type="ECO:0000313" key="3">
    <source>
        <dbReference type="Proteomes" id="UP000838756"/>
    </source>
</evidence>
<reference evidence="2" key="1">
    <citation type="submission" date="2022-03" db="EMBL/GenBank/DDBJ databases">
        <authorList>
            <person name="Lindestad O."/>
        </authorList>
    </citation>
    <scope>NUCLEOTIDE SEQUENCE</scope>
</reference>
<dbReference type="AlphaFoldDB" id="A0A8S4RHC8"/>
<keyword evidence="3" id="KW-1185">Reference proteome</keyword>
<name>A0A8S4RHC8_9NEOP</name>
<comment type="caution">
    <text evidence="2">The sequence shown here is derived from an EMBL/GenBank/DDBJ whole genome shotgun (WGS) entry which is preliminary data.</text>
</comment>
<proteinExistence type="predicted"/>
<organism evidence="2 3">
    <name type="scientific">Pararge aegeria aegeria</name>
    <dbReference type="NCBI Taxonomy" id="348720"/>
    <lineage>
        <taxon>Eukaryota</taxon>
        <taxon>Metazoa</taxon>
        <taxon>Ecdysozoa</taxon>
        <taxon>Arthropoda</taxon>
        <taxon>Hexapoda</taxon>
        <taxon>Insecta</taxon>
        <taxon>Pterygota</taxon>
        <taxon>Neoptera</taxon>
        <taxon>Endopterygota</taxon>
        <taxon>Lepidoptera</taxon>
        <taxon>Glossata</taxon>
        <taxon>Ditrysia</taxon>
        <taxon>Papilionoidea</taxon>
        <taxon>Nymphalidae</taxon>
        <taxon>Satyrinae</taxon>
        <taxon>Satyrini</taxon>
        <taxon>Parargina</taxon>
        <taxon>Pararge</taxon>
    </lineage>
</organism>
<feature type="region of interest" description="Disordered" evidence="1">
    <location>
        <begin position="1"/>
        <end position="26"/>
    </location>
</feature>
<sequence>MPGTRPIKRRPVSINSGADVKPHVPNKQMGHLMVSGYKRVRWEDKVSNIGDRRGMEGFIGDKKDNVGVTVKYNGSNKLTSTSESDR</sequence>
<dbReference type="EMBL" id="CAKXAJ010025216">
    <property type="protein sequence ID" value="CAH2236654.1"/>
    <property type="molecule type" value="Genomic_DNA"/>
</dbReference>
<evidence type="ECO:0000313" key="2">
    <source>
        <dbReference type="EMBL" id="CAH2236654.1"/>
    </source>
</evidence>
<gene>
    <name evidence="2" type="primary">jg16481</name>
    <name evidence="2" type="ORF">PAEG_LOCUS14007</name>
</gene>
<protein>
    <submittedName>
        <fullName evidence="2">Jg16481 protein</fullName>
    </submittedName>
</protein>
<dbReference type="Proteomes" id="UP000838756">
    <property type="component" value="Unassembled WGS sequence"/>
</dbReference>
<accession>A0A8S4RHC8</accession>